<dbReference type="InterPro" id="IPR001926">
    <property type="entry name" value="TrpB-like_PALP"/>
</dbReference>
<evidence type="ECO:0000256" key="3">
    <source>
        <dbReference type="ARBA" id="ARBA00005517"/>
    </source>
</evidence>
<dbReference type="PANTHER" id="PTHR43515">
    <property type="entry name" value="THREONINE SYNTHASE-LIKE 1"/>
    <property type="match status" value="1"/>
</dbReference>
<dbReference type="PATRIC" id="fig|1122169.6.peg.1453"/>
<evidence type="ECO:0000256" key="2">
    <source>
        <dbReference type="ARBA" id="ARBA00004979"/>
    </source>
</evidence>
<comment type="cofactor">
    <cofactor evidence="1 11">
        <name>pyridoxal 5'-phosphate</name>
        <dbReference type="ChEBI" id="CHEBI:597326"/>
    </cofactor>
</comment>
<evidence type="ECO:0000313" key="14">
    <source>
        <dbReference type="EMBL" id="KTD61283.1"/>
    </source>
</evidence>
<feature type="domain" description="Tryptophan synthase beta chain-like PALP" evidence="12">
    <location>
        <begin position="94"/>
        <end position="357"/>
    </location>
</feature>
<evidence type="ECO:0000256" key="10">
    <source>
        <dbReference type="NCBIfam" id="TIGR00260"/>
    </source>
</evidence>
<dbReference type="InterPro" id="IPR029144">
    <property type="entry name" value="Thr_synth_N"/>
</dbReference>
<evidence type="ECO:0000259" key="12">
    <source>
        <dbReference type="Pfam" id="PF00291"/>
    </source>
</evidence>
<evidence type="ECO:0000256" key="4">
    <source>
        <dbReference type="ARBA" id="ARBA00013028"/>
    </source>
</evidence>
<dbReference type="UniPathway" id="UPA00050">
    <property type="reaction ID" value="UER00065"/>
</dbReference>
<dbReference type="NCBIfam" id="TIGR00260">
    <property type="entry name" value="thrC"/>
    <property type="match status" value="1"/>
</dbReference>
<evidence type="ECO:0000256" key="5">
    <source>
        <dbReference type="ARBA" id="ARBA00018679"/>
    </source>
</evidence>
<dbReference type="InterPro" id="IPR037158">
    <property type="entry name" value="Thr_synth_N_sf"/>
</dbReference>
<evidence type="ECO:0000313" key="15">
    <source>
        <dbReference type="Proteomes" id="UP000054600"/>
    </source>
</evidence>
<dbReference type="GO" id="GO:0005737">
    <property type="term" value="C:cytoplasm"/>
    <property type="evidence" value="ECO:0007669"/>
    <property type="project" value="TreeGrafter"/>
</dbReference>
<evidence type="ECO:0000256" key="8">
    <source>
        <dbReference type="ARBA" id="ARBA00022898"/>
    </source>
</evidence>
<dbReference type="EC" id="4.2.3.1" evidence="4 10"/>
<keyword evidence="8 11" id="KW-0663">Pyridoxal phosphate</keyword>
<evidence type="ECO:0000256" key="7">
    <source>
        <dbReference type="ARBA" id="ARBA00022697"/>
    </source>
</evidence>
<dbReference type="SUPFAM" id="SSF53686">
    <property type="entry name" value="Tryptophan synthase beta subunit-like PLP-dependent enzymes"/>
    <property type="match status" value="1"/>
</dbReference>
<evidence type="ECO:0000256" key="11">
    <source>
        <dbReference type="PIRSR" id="PIRSR604450-51"/>
    </source>
</evidence>
<dbReference type="InterPro" id="IPR000634">
    <property type="entry name" value="Ser/Thr_deHydtase_PyrdxlP-BS"/>
</dbReference>
<dbReference type="EMBL" id="LNYW01000038">
    <property type="protein sequence ID" value="KTD61283.1"/>
    <property type="molecule type" value="Genomic_DNA"/>
</dbReference>
<evidence type="ECO:0000256" key="6">
    <source>
        <dbReference type="ARBA" id="ARBA00022605"/>
    </source>
</evidence>
<dbReference type="Pfam" id="PF00291">
    <property type="entry name" value="PALP"/>
    <property type="match status" value="1"/>
</dbReference>
<protein>
    <recommendedName>
        <fullName evidence="5 10">Threonine synthase</fullName>
        <ecNumber evidence="4 10">4.2.3.1</ecNumber>
    </recommendedName>
</protein>
<dbReference type="Pfam" id="PF14821">
    <property type="entry name" value="Thr_synth_N"/>
    <property type="match status" value="1"/>
</dbReference>
<dbReference type="GO" id="GO:0030170">
    <property type="term" value="F:pyridoxal phosphate binding"/>
    <property type="evidence" value="ECO:0007669"/>
    <property type="project" value="InterPro"/>
</dbReference>
<dbReference type="GO" id="GO:0009088">
    <property type="term" value="P:threonine biosynthetic process"/>
    <property type="evidence" value="ECO:0007669"/>
    <property type="project" value="UniProtKB-UniRule"/>
</dbReference>
<dbReference type="Gene3D" id="3.90.1380.10">
    <property type="entry name" value="Threonine synthase, N-terminal domain"/>
    <property type="match status" value="1"/>
</dbReference>
<dbReference type="GO" id="GO:0004795">
    <property type="term" value="F:threonine synthase activity"/>
    <property type="evidence" value="ECO:0007669"/>
    <property type="project" value="UniProtKB-UniRule"/>
</dbReference>
<reference evidence="14 15" key="1">
    <citation type="submission" date="2015-11" db="EMBL/GenBank/DDBJ databases">
        <title>Genomic analysis of 38 Legionella species identifies large and diverse effector repertoires.</title>
        <authorList>
            <person name="Burstein D."/>
            <person name="Amaro F."/>
            <person name="Zusman T."/>
            <person name="Lifshitz Z."/>
            <person name="Cohen O."/>
            <person name="Gilbert J.A."/>
            <person name="Pupko T."/>
            <person name="Shuman H.A."/>
            <person name="Segal G."/>
        </authorList>
    </citation>
    <scope>NUCLEOTIDE SEQUENCE [LARGE SCALE GENOMIC DNA]</scope>
    <source>
        <strain evidence="14 15">ATCC 49655</strain>
    </source>
</reference>
<comment type="pathway">
    <text evidence="2">Amino-acid biosynthesis; L-threonine biosynthesis; L-threonine from L-aspartate: step 5/5.</text>
</comment>
<dbReference type="PANTHER" id="PTHR43515:SF1">
    <property type="entry name" value="THREONINE SYNTHASE-LIKE 1"/>
    <property type="match status" value="1"/>
</dbReference>
<evidence type="ECO:0000259" key="13">
    <source>
        <dbReference type="Pfam" id="PF14821"/>
    </source>
</evidence>
<keyword evidence="15" id="KW-1185">Reference proteome</keyword>
<comment type="catalytic activity">
    <reaction evidence="9">
        <text>O-phospho-L-homoserine + H2O = L-threonine + phosphate</text>
        <dbReference type="Rhea" id="RHEA:10840"/>
        <dbReference type="ChEBI" id="CHEBI:15377"/>
        <dbReference type="ChEBI" id="CHEBI:43474"/>
        <dbReference type="ChEBI" id="CHEBI:57590"/>
        <dbReference type="ChEBI" id="CHEBI:57926"/>
        <dbReference type="EC" id="4.2.3.1"/>
    </reaction>
</comment>
<evidence type="ECO:0000256" key="9">
    <source>
        <dbReference type="ARBA" id="ARBA00049144"/>
    </source>
</evidence>
<name>A0A0W0YXH0_9GAMM</name>
<sequence length="423" mass="47204">MKSKLISTRVQDSASIDEAIRLGLARDGGLYVPEGFPQYAVDEFYQHENLADFAAPLLAPFFQESSLLIDRNFCQQVFSFPMPLYSLSENTYILELFHGPTLSFKDFGARFFAHCLQHLLQKPTTVLVATSGDTGSAVASALHNKKGIRGIILFPKDKISLRQQSQITCWGDNIHAIAISGNFDQCQQLVKQAFAQTENQDILTTANSINIARLLPQMVFYAYTSIQMVKLHKKPANFIVPSGNLGNVTACYWAKEAGFPIDEIHIANNANKVLSDYLSSGVYHPAPSVKTLANAMDVGDPSNLERLIHLFPSFVAFKNNMDVESVQDEEIKTALIDCYKKYNYILCPHTATAYHRLHSVDKTKPWIIAATAHPVKFNELIEDLLDISIPIPTTLANMLAKEQKYTEIEPVYASLQHILTTDS</sequence>
<dbReference type="OrthoDB" id="9763107at2"/>
<comment type="caution">
    <text evidence="14">The sequence shown here is derived from an EMBL/GenBank/DDBJ whole genome shotgun (WGS) entry which is preliminary data.</text>
</comment>
<dbReference type="Proteomes" id="UP000054600">
    <property type="component" value="Unassembled WGS sequence"/>
</dbReference>
<feature type="domain" description="Threonine synthase N-terminal" evidence="13">
    <location>
        <begin position="6"/>
        <end position="63"/>
    </location>
</feature>
<accession>A0A0W0YXH0</accession>
<dbReference type="eggNOG" id="COG0498">
    <property type="taxonomic scope" value="Bacteria"/>
</dbReference>
<dbReference type="RefSeq" id="WP_018578176.1">
    <property type="nucleotide sequence ID" value="NZ_KB892426.1"/>
</dbReference>
<keyword evidence="6" id="KW-0028">Amino-acid biosynthesis</keyword>
<dbReference type="AlphaFoldDB" id="A0A0W0YXH0"/>
<dbReference type="Gene3D" id="3.40.50.1100">
    <property type="match status" value="2"/>
</dbReference>
<comment type="similarity">
    <text evidence="3">Belongs to the threonine synthase family.</text>
</comment>
<organism evidence="14 15">
    <name type="scientific">Legionella shakespearei DSM 23087</name>
    <dbReference type="NCBI Taxonomy" id="1122169"/>
    <lineage>
        <taxon>Bacteria</taxon>
        <taxon>Pseudomonadati</taxon>
        <taxon>Pseudomonadota</taxon>
        <taxon>Gammaproteobacteria</taxon>
        <taxon>Legionellales</taxon>
        <taxon>Legionellaceae</taxon>
        <taxon>Legionella</taxon>
    </lineage>
</organism>
<feature type="modified residue" description="N6-(pyridoxal phosphate)lysine" evidence="11">
    <location>
        <position position="105"/>
    </location>
</feature>
<dbReference type="InterPro" id="IPR036052">
    <property type="entry name" value="TrpB-like_PALP_sf"/>
</dbReference>
<dbReference type="STRING" id="1122169.Lsha_1256"/>
<dbReference type="PROSITE" id="PS00165">
    <property type="entry name" value="DEHYDRATASE_SER_THR"/>
    <property type="match status" value="1"/>
</dbReference>
<dbReference type="InterPro" id="IPR004450">
    <property type="entry name" value="Thr_synthase-like"/>
</dbReference>
<gene>
    <name evidence="14" type="ORF">Lsha_1256</name>
</gene>
<evidence type="ECO:0000256" key="1">
    <source>
        <dbReference type="ARBA" id="ARBA00001933"/>
    </source>
</evidence>
<proteinExistence type="inferred from homology"/>
<keyword evidence="7" id="KW-0791">Threonine biosynthesis</keyword>